<proteinExistence type="predicted"/>
<sequence length="33" mass="3791">MKILDSVQLDEVTPNQFTTWSPISKAEKERLSV</sequence>
<name>A0A382KMY7_9ZZZZ</name>
<gene>
    <name evidence="1" type="ORF">METZ01_LOCUS277466</name>
</gene>
<dbReference type="AlphaFoldDB" id="A0A382KMY7"/>
<reference evidence="1" key="1">
    <citation type="submission" date="2018-05" db="EMBL/GenBank/DDBJ databases">
        <authorList>
            <person name="Lanie J.A."/>
            <person name="Ng W.-L."/>
            <person name="Kazmierczak K.M."/>
            <person name="Andrzejewski T.M."/>
            <person name="Davidsen T.M."/>
            <person name="Wayne K.J."/>
            <person name="Tettelin H."/>
            <person name="Glass J.I."/>
            <person name="Rusch D."/>
            <person name="Podicherti R."/>
            <person name="Tsui H.-C.T."/>
            <person name="Winkler M.E."/>
        </authorList>
    </citation>
    <scope>NUCLEOTIDE SEQUENCE</scope>
</reference>
<evidence type="ECO:0000313" key="1">
    <source>
        <dbReference type="EMBL" id="SVC24612.1"/>
    </source>
</evidence>
<protein>
    <submittedName>
        <fullName evidence="1">Uncharacterized protein</fullName>
    </submittedName>
</protein>
<organism evidence="1">
    <name type="scientific">marine metagenome</name>
    <dbReference type="NCBI Taxonomy" id="408172"/>
    <lineage>
        <taxon>unclassified sequences</taxon>
        <taxon>metagenomes</taxon>
        <taxon>ecological metagenomes</taxon>
    </lineage>
</organism>
<accession>A0A382KMY7</accession>
<dbReference type="EMBL" id="UINC01081084">
    <property type="protein sequence ID" value="SVC24612.1"/>
    <property type="molecule type" value="Genomic_DNA"/>
</dbReference>